<reference evidence="16" key="2">
    <citation type="submission" date="2025-09" db="UniProtKB">
        <authorList>
            <consortium name="Ensembl"/>
        </authorList>
    </citation>
    <scope>IDENTIFICATION</scope>
</reference>
<dbReference type="PANTHER" id="PTHR44027:SF1">
    <property type="entry name" value="DNAJ HOMOLOG SUBFAMILY C MEMBER 5"/>
    <property type="match status" value="1"/>
</dbReference>
<sequence length="77" mass="8996">CFFFLQNLFSNVIFLTFLNPMRFFSTLPLLIHRKLALKFHPDKNPDNPDAAEKFKEINNAHSILVCNRMLGKVHPSH</sequence>
<keyword evidence="7" id="KW-0472">Membrane</keyword>
<protein>
    <recommendedName>
        <fullName evidence="13">DnaJ homolog subfamily C member 5</fullName>
    </recommendedName>
    <alternativeName>
        <fullName evidence="14">Cysteine string protein</fullName>
    </alternativeName>
</protein>
<proteinExistence type="predicted"/>
<dbReference type="SUPFAM" id="SSF46565">
    <property type="entry name" value="Chaperone J-domain"/>
    <property type="match status" value="1"/>
</dbReference>
<dbReference type="Ensembl" id="ENSFHET00000021813.1">
    <property type="protein sequence ID" value="ENSFHEP00000030413.1"/>
    <property type="gene ID" value="ENSFHEG00000015630.1"/>
</dbReference>
<keyword evidence="5" id="KW-1003">Cell membrane</keyword>
<evidence type="ECO:0000256" key="9">
    <source>
        <dbReference type="ARBA" id="ARBA00023186"/>
    </source>
</evidence>
<dbReference type="PANTHER" id="PTHR44027">
    <property type="entry name" value="DNAJ HOMOLOG SUBFAMILY C MEMBER 5 HOMOLOG"/>
    <property type="match status" value="1"/>
</dbReference>
<dbReference type="Proteomes" id="UP000265000">
    <property type="component" value="Unplaced"/>
</dbReference>
<evidence type="ECO:0000256" key="8">
    <source>
        <dbReference type="ARBA" id="ARBA00023139"/>
    </source>
</evidence>
<keyword evidence="8" id="KW-0564">Palmitate</keyword>
<accession>A0A3Q2QRD4</accession>
<keyword evidence="11" id="KW-0968">Cytoplasmic vesicle</keyword>
<evidence type="ECO:0000256" key="1">
    <source>
        <dbReference type="ARBA" id="ARBA00004223"/>
    </source>
</evidence>
<keyword evidence="10" id="KW-0449">Lipoprotein</keyword>
<evidence type="ECO:0000313" key="16">
    <source>
        <dbReference type="Ensembl" id="ENSFHEP00000030413.1"/>
    </source>
</evidence>
<evidence type="ECO:0000256" key="5">
    <source>
        <dbReference type="ARBA" id="ARBA00022475"/>
    </source>
</evidence>
<dbReference type="PRINTS" id="PR00625">
    <property type="entry name" value="JDOMAIN"/>
</dbReference>
<comment type="subcellular location">
    <subcellularLocation>
        <location evidence="2">Cell membrane</location>
    </subcellularLocation>
    <subcellularLocation>
        <location evidence="3">Cytoplasm</location>
        <location evidence="3">Cytosol</location>
    </subcellularLocation>
    <subcellularLocation>
        <location evidence="12">Cytoplasmic vesicle</location>
        <location evidence="12">Secretory vesicle</location>
        <location evidence="12">Chromaffin granule membrane</location>
    </subcellularLocation>
    <subcellularLocation>
        <location evidence="1">Melanosome</location>
    </subcellularLocation>
    <subcellularLocation>
        <location evidence="4">Membrane</location>
        <topology evidence="4">Lipid-anchor</topology>
    </subcellularLocation>
</comment>
<evidence type="ECO:0000256" key="11">
    <source>
        <dbReference type="ARBA" id="ARBA00023329"/>
    </source>
</evidence>
<reference evidence="16" key="1">
    <citation type="submission" date="2025-08" db="UniProtKB">
        <authorList>
            <consortium name="Ensembl"/>
        </authorList>
    </citation>
    <scope>IDENTIFICATION</scope>
</reference>
<keyword evidence="6" id="KW-0963">Cytoplasm</keyword>
<dbReference type="GO" id="GO:0042470">
    <property type="term" value="C:melanosome"/>
    <property type="evidence" value="ECO:0007669"/>
    <property type="project" value="UniProtKB-SubCell"/>
</dbReference>
<dbReference type="SMART" id="SM00271">
    <property type="entry name" value="DnaJ"/>
    <property type="match status" value="1"/>
</dbReference>
<dbReference type="GO" id="GO:0005829">
    <property type="term" value="C:cytosol"/>
    <property type="evidence" value="ECO:0007669"/>
    <property type="project" value="UniProtKB-SubCell"/>
</dbReference>
<dbReference type="Pfam" id="PF00226">
    <property type="entry name" value="DnaJ"/>
    <property type="match status" value="1"/>
</dbReference>
<dbReference type="AlphaFoldDB" id="A0A3Q2QRD4"/>
<keyword evidence="17" id="KW-1185">Reference proteome</keyword>
<name>A0A3Q2QRD4_FUNHE</name>
<evidence type="ECO:0000256" key="13">
    <source>
        <dbReference type="ARBA" id="ARBA00039411"/>
    </source>
</evidence>
<dbReference type="InterPro" id="IPR036869">
    <property type="entry name" value="J_dom_sf"/>
</dbReference>
<evidence type="ECO:0000256" key="6">
    <source>
        <dbReference type="ARBA" id="ARBA00022490"/>
    </source>
</evidence>
<evidence type="ECO:0000256" key="10">
    <source>
        <dbReference type="ARBA" id="ARBA00023288"/>
    </source>
</evidence>
<evidence type="ECO:0000256" key="2">
    <source>
        <dbReference type="ARBA" id="ARBA00004236"/>
    </source>
</evidence>
<dbReference type="GO" id="GO:0005886">
    <property type="term" value="C:plasma membrane"/>
    <property type="evidence" value="ECO:0007669"/>
    <property type="project" value="UniProtKB-SubCell"/>
</dbReference>
<feature type="domain" description="J" evidence="15">
    <location>
        <begin position="21"/>
        <end position="69"/>
    </location>
</feature>
<dbReference type="GO" id="GO:0098693">
    <property type="term" value="P:regulation of synaptic vesicle cycle"/>
    <property type="evidence" value="ECO:0007669"/>
    <property type="project" value="TreeGrafter"/>
</dbReference>
<evidence type="ECO:0000256" key="4">
    <source>
        <dbReference type="ARBA" id="ARBA00004635"/>
    </source>
</evidence>
<dbReference type="InterPro" id="IPR051434">
    <property type="entry name" value="DnaJ_C_subfamily_member5"/>
</dbReference>
<evidence type="ECO:0000256" key="3">
    <source>
        <dbReference type="ARBA" id="ARBA00004514"/>
    </source>
</evidence>
<evidence type="ECO:0000256" key="12">
    <source>
        <dbReference type="ARBA" id="ARBA00037792"/>
    </source>
</evidence>
<dbReference type="Gene3D" id="1.10.287.110">
    <property type="entry name" value="DnaJ domain"/>
    <property type="match status" value="1"/>
</dbReference>
<dbReference type="GO" id="GO:0042584">
    <property type="term" value="C:chromaffin granule membrane"/>
    <property type="evidence" value="ECO:0007669"/>
    <property type="project" value="UniProtKB-SubCell"/>
</dbReference>
<evidence type="ECO:0000256" key="7">
    <source>
        <dbReference type="ARBA" id="ARBA00023136"/>
    </source>
</evidence>
<organism evidence="16 17">
    <name type="scientific">Fundulus heteroclitus</name>
    <name type="common">Killifish</name>
    <name type="synonym">Mummichog</name>
    <dbReference type="NCBI Taxonomy" id="8078"/>
    <lineage>
        <taxon>Eukaryota</taxon>
        <taxon>Metazoa</taxon>
        <taxon>Chordata</taxon>
        <taxon>Craniata</taxon>
        <taxon>Vertebrata</taxon>
        <taxon>Euteleostomi</taxon>
        <taxon>Actinopterygii</taxon>
        <taxon>Neopterygii</taxon>
        <taxon>Teleostei</taxon>
        <taxon>Neoteleostei</taxon>
        <taxon>Acanthomorphata</taxon>
        <taxon>Ovalentaria</taxon>
        <taxon>Atherinomorphae</taxon>
        <taxon>Cyprinodontiformes</taxon>
        <taxon>Fundulidae</taxon>
        <taxon>Fundulus</taxon>
    </lineage>
</organism>
<keyword evidence="9" id="KW-0143">Chaperone</keyword>
<evidence type="ECO:0000313" key="17">
    <source>
        <dbReference type="Proteomes" id="UP000265000"/>
    </source>
</evidence>
<dbReference type="STRING" id="8078.ENSFHEP00000030413"/>
<dbReference type="InterPro" id="IPR001623">
    <property type="entry name" value="DnaJ_domain"/>
</dbReference>
<evidence type="ECO:0000256" key="14">
    <source>
        <dbReference type="ARBA" id="ARBA00042238"/>
    </source>
</evidence>
<evidence type="ECO:0000259" key="15">
    <source>
        <dbReference type="SMART" id="SM00271"/>
    </source>
</evidence>
<dbReference type="GO" id="GO:0098793">
    <property type="term" value="C:presynapse"/>
    <property type="evidence" value="ECO:0007669"/>
    <property type="project" value="TreeGrafter"/>
</dbReference>
<dbReference type="CDD" id="cd06257">
    <property type="entry name" value="DnaJ"/>
    <property type="match status" value="1"/>
</dbReference>